<dbReference type="AlphaFoldDB" id="A0AAD8AB23"/>
<reference evidence="2" key="2">
    <citation type="submission" date="2023-05" db="EMBL/GenBank/DDBJ databases">
        <authorList>
            <person name="Fouks B."/>
        </authorList>
    </citation>
    <scope>NUCLEOTIDE SEQUENCE</scope>
    <source>
        <strain evidence="2">Stay&amp;Tobe</strain>
        <tissue evidence="2">Testes</tissue>
    </source>
</reference>
<comment type="caution">
    <text evidence="2">The sequence shown here is derived from an EMBL/GenBank/DDBJ whole genome shotgun (WGS) entry which is preliminary data.</text>
</comment>
<organism evidence="2 3">
    <name type="scientific">Diploptera punctata</name>
    <name type="common">Pacific beetle cockroach</name>
    <dbReference type="NCBI Taxonomy" id="6984"/>
    <lineage>
        <taxon>Eukaryota</taxon>
        <taxon>Metazoa</taxon>
        <taxon>Ecdysozoa</taxon>
        <taxon>Arthropoda</taxon>
        <taxon>Hexapoda</taxon>
        <taxon>Insecta</taxon>
        <taxon>Pterygota</taxon>
        <taxon>Neoptera</taxon>
        <taxon>Polyneoptera</taxon>
        <taxon>Dictyoptera</taxon>
        <taxon>Blattodea</taxon>
        <taxon>Blaberoidea</taxon>
        <taxon>Blaberidae</taxon>
        <taxon>Diplopterinae</taxon>
        <taxon>Diploptera</taxon>
    </lineage>
</organism>
<proteinExistence type="predicted"/>
<feature type="region of interest" description="Disordered" evidence="1">
    <location>
        <begin position="50"/>
        <end position="155"/>
    </location>
</feature>
<gene>
    <name evidence="2" type="ORF">L9F63_013714</name>
</gene>
<evidence type="ECO:0000313" key="2">
    <source>
        <dbReference type="EMBL" id="KAJ9594992.1"/>
    </source>
</evidence>
<evidence type="ECO:0000256" key="1">
    <source>
        <dbReference type="SAM" id="MobiDB-lite"/>
    </source>
</evidence>
<feature type="compositionally biased region" description="Polar residues" evidence="1">
    <location>
        <begin position="50"/>
        <end position="71"/>
    </location>
</feature>
<dbReference type="Proteomes" id="UP001233999">
    <property type="component" value="Unassembled WGS sequence"/>
</dbReference>
<feature type="compositionally biased region" description="Pro residues" evidence="1">
    <location>
        <begin position="111"/>
        <end position="121"/>
    </location>
</feature>
<reference evidence="2" key="1">
    <citation type="journal article" date="2023" name="IScience">
        <title>Live-bearing cockroach genome reveals convergent evolutionary mechanisms linked to viviparity in insects and beyond.</title>
        <authorList>
            <person name="Fouks B."/>
            <person name="Harrison M.C."/>
            <person name="Mikhailova A.A."/>
            <person name="Marchal E."/>
            <person name="English S."/>
            <person name="Carruthers M."/>
            <person name="Jennings E.C."/>
            <person name="Chiamaka E.L."/>
            <person name="Frigard R.A."/>
            <person name="Pippel M."/>
            <person name="Attardo G.M."/>
            <person name="Benoit J.B."/>
            <person name="Bornberg-Bauer E."/>
            <person name="Tobe S.S."/>
        </authorList>
    </citation>
    <scope>NUCLEOTIDE SEQUENCE</scope>
    <source>
        <strain evidence="2">Stay&amp;Tobe</strain>
    </source>
</reference>
<sequence>MRREKALKRREALERAKREGSIVSFHHINLRDAFAKSMDLIDVIVDTGHNISQADGNSTEGESASGTTGRGTQVGCYRNFDHFASRDRRSNSSQPAPSLPIGAGPDGGLINPPPPPSPPPQQLLLDLPPVAQIGDELPGAQNDEQQPLTRSPGGYTSPAYLITSNRSVKFSDGFLKVKANVGAAPITSISRGREACSSPTSLAKRRGTTSLMTTAYSPKIFKIIIATPAVSVVSFYRQGHQQKSRQEIEKLDDLPSEFECCFCTSKCSIYRRISLLMNIISIQ</sequence>
<evidence type="ECO:0000313" key="3">
    <source>
        <dbReference type="Proteomes" id="UP001233999"/>
    </source>
</evidence>
<protein>
    <submittedName>
        <fullName evidence="2">Uncharacterized protein</fullName>
    </submittedName>
</protein>
<feature type="compositionally biased region" description="Basic and acidic residues" evidence="1">
    <location>
        <begin position="79"/>
        <end position="90"/>
    </location>
</feature>
<feature type="non-terminal residue" evidence="2">
    <location>
        <position position="1"/>
    </location>
</feature>
<keyword evidence="3" id="KW-1185">Reference proteome</keyword>
<dbReference type="EMBL" id="JASPKZ010002700">
    <property type="protein sequence ID" value="KAJ9594992.1"/>
    <property type="molecule type" value="Genomic_DNA"/>
</dbReference>
<name>A0AAD8AB23_DIPPU</name>
<accession>A0AAD8AB23</accession>